<gene>
    <name evidence="2" type="ORF">ACHAW5_000251</name>
</gene>
<accession>A0ABD3NB76</accession>
<evidence type="ECO:0000313" key="2">
    <source>
        <dbReference type="EMBL" id="KAL3773304.1"/>
    </source>
</evidence>
<organism evidence="2 3">
    <name type="scientific">Stephanodiscus triporus</name>
    <dbReference type="NCBI Taxonomy" id="2934178"/>
    <lineage>
        <taxon>Eukaryota</taxon>
        <taxon>Sar</taxon>
        <taxon>Stramenopiles</taxon>
        <taxon>Ochrophyta</taxon>
        <taxon>Bacillariophyta</taxon>
        <taxon>Coscinodiscophyceae</taxon>
        <taxon>Thalassiosirophycidae</taxon>
        <taxon>Stephanodiscales</taxon>
        <taxon>Stephanodiscaceae</taxon>
        <taxon>Stephanodiscus</taxon>
    </lineage>
</organism>
<comment type="caution">
    <text evidence="2">The sequence shown here is derived from an EMBL/GenBank/DDBJ whole genome shotgun (WGS) entry which is preliminary data.</text>
</comment>
<dbReference type="Proteomes" id="UP001530315">
    <property type="component" value="Unassembled WGS sequence"/>
</dbReference>
<name>A0ABD3NB76_9STRA</name>
<reference evidence="2 3" key="1">
    <citation type="submission" date="2024-10" db="EMBL/GenBank/DDBJ databases">
        <title>Updated reference genomes for cyclostephanoid diatoms.</title>
        <authorList>
            <person name="Roberts W.R."/>
            <person name="Alverson A.J."/>
        </authorList>
    </citation>
    <scope>NUCLEOTIDE SEQUENCE [LARGE SCALE GENOMIC DNA]</scope>
    <source>
        <strain evidence="2 3">AJA276-08</strain>
    </source>
</reference>
<evidence type="ECO:0000313" key="3">
    <source>
        <dbReference type="Proteomes" id="UP001530315"/>
    </source>
</evidence>
<dbReference type="Pfam" id="PF16036">
    <property type="entry name" value="Chalcone_3"/>
    <property type="match status" value="1"/>
</dbReference>
<proteinExistence type="predicted"/>
<protein>
    <recommendedName>
        <fullName evidence="1">Chalcone isomerase domain-containing protein</fullName>
    </recommendedName>
</protein>
<dbReference type="EMBL" id="JALLAZ020001539">
    <property type="protein sequence ID" value="KAL3773304.1"/>
    <property type="molecule type" value="Genomic_DNA"/>
</dbReference>
<dbReference type="AlphaFoldDB" id="A0ABD3NB76"/>
<feature type="domain" description="Chalcone isomerase" evidence="1">
    <location>
        <begin position="116"/>
        <end position="256"/>
    </location>
</feature>
<sequence length="319" mass="35022">MPNLFGIQILHTLDCPIETIVRAATIAFVVINRIIGTSRIAISSLVLTVIAGNTTSDWGGLSGIPLVINSNDVITRFGGCAFTRFGGCAFTADSSAVWEFFRFGDQSTVGVCSSVLYLDPSSIDNDATLFRSDAETPMALEIHYHKPARAVDLKWATSSFIEANLLPDEKISDLPASMQRSISQYNDLYRNIRSGDRYSLTYLPGIGLRLSLNDEILGTIGTEMPGAERRELAKLIYSVWFGQIAPFSVSMRDELLTPLSRPRHDAMEAFVDATFATSRHHPDHGLLRALLGAVDDVYHDTTLRGTVFALDQEIAVDDD</sequence>
<evidence type="ECO:0000259" key="1">
    <source>
        <dbReference type="Pfam" id="PF16036"/>
    </source>
</evidence>
<keyword evidence="3" id="KW-1185">Reference proteome</keyword>
<dbReference type="InterPro" id="IPR016087">
    <property type="entry name" value="Chalcone_isomerase"/>
</dbReference>